<dbReference type="InterPro" id="IPR001944">
    <property type="entry name" value="Glycoside_Hdrlase_35"/>
</dbReference>
<proteinExistence type="inferred from homology"/>
<evidence type="ECO:0000259" key="6">
    <source>
        <dbReference type="Pfam" id="PF21467"/>
    </source>
</evidence>
<dbReference type="OrthoDB" id="1657402at2759"/>
<evidence type="ECO:0000313" key="8">
    <source>
        <dbReference type="Proteomes" id="UP000316079"/>
    </source>
</evidence>
<dbReference type="PANTHER" id="PTHR23421">
    <property type="entry name" value="BETA-GALACTOSIDASE RELATED"/>
    <property type="match status" value="1"/>
</dbReference>
<dbReference type="InterPro" id="IPR031330">
    <property type="entry name" value="Gly_Hdrlase_35_cat"/>
</dbReference>
<dbReference type="InterPro" id="IPR048913">
    <property type="entry name" value="BetaGal_gal-bd"/>
</dbReference>
<gene>
    <name evidence="7" type="ORF">DNTS_034648</name>
</gene>
<organism evidence="7 8">
    <name type="scientific">Danionella cerebrum</name>
    <dbReference type="NCBI Taxonomy" id="2873325"/>
    <lineage>
        <taxon>Eukaryota</taxon>
        <taxon>Metazoa</taxon>
        <taxon>Chordata</taxon>
        <taxon>Craniata</taxon>
        <taxon>Vertebrata</taxon>
        <taxon>Euteleostomi</taxon>
        <taxon>Actinopterygii</taxon>
        <taxon>Neopterygii</taxon>
        <taxon>Teleostei</taxon>
        <taxon>Ostariophysi</taxon>
        <taxon>Cypriniformes</taxon>
        <taxon>Danionidae</taxon>
        <taxon>Danioninae</taxon>
        <taxon>Danionella</taxon>
    </lineage>
</organism>
<dbReference type="GO" id="GO:0005975">
    <property type="term" value="P:carbohydrate metabolic process"/>
    <property type="evidence" value="ECO:0007669"/>
    <property type="project" value="InterPro"/>
</dbReference>
<evidence type="ECO:0000256" key="2">
    <source>
        <dbReference type="ARBA" id="ARBA00022801"/>
    </source>
</evidence>
<dbReference type="FunFam" id="2.60.120.260:FF:000049">
    <property type="entry name" value="Beta-galactosidase"/>
    <property type="match status" value="1"/>
</dbReference>
<dbReference type="GO" id="GO:0004565">
    <property type="term" value="F:beta-galactosidase activity"/>
    <property type="evidence" value="ECO:0007669"/>
    <property type="project" value="InterPro"/>
</dbReference>
<dbReference type="SUPFAM" id="SSF49785">
    <property type="entry name" value="Galactose-binding domain-like"/>
    <property type="match status" value="1"/>
</dbReference>
<dbReference type="PRINTS" id="PR00742">
    <property type="entry name" value="GLHYDRLASE35"/>
</dbReference>
<feature type="domain" description="Glycoside hydrolase 35 catalytic" evidence="5">
    <location>
        <begin position="156"/>
        <end position="404"/>
    </location>
</feature>
<dbReference type="AlphaFoldDB" id="A0A553QKT7"/>
<feature type="domain" description="Beta-galactosidase galactose-binding" evidence="6">
    <location>
        <begin position="565"/>
        <end position="624"/>
    </location>
</feature>
<dbReference type="EMBL" id="SRMA01025838">
    <property type="protein sequence ID" value="TRY90605.1"/>
    <property type="molecule type" value="Genomic_DNA"/>
</dbReference>
<dbReference type="Pfam" id="PF01301">
    <property type="entry name" value="Glyco_hydro_35"/>
    <property type="match status" value="2"/>
</dbReference>
<dbReference type="InterPro" id="IPR026283">
    <property type="entry name" value="B-gal_1-like"/>
</dbReference>
<comment type="similarity">
    <text evidence="1 4">Belongs to the glycosyl hydrolase 35 family.</text>
</comment>
<keyword evidence="8" id="KW-1185">Reference proteome</keyword>
<protein>
    <recommendedName>
        <fullName evidence="9">Beta-galactosidase</fullName>
    </recommendedName>
</protein>
<evidence type="ECO:0008006" key="9">
    <source>
        <dbReference type="Google" id="ProtNLM"/>
    </source>
</evidence>
<dbReference type="PIRSF" id="PIRSF006336">
    <property type="entry name" value="B-gal"/>
    <property type="match status" value="1"/>
</dbReference>
<comment type="caution">
    <text evidence="7">The sequence shown here is derived from an EMBL/GenBank/DDBJ whole genome shotgun (WGS) entry which is preliminary data.</text>
</comment>
<name>A0A553QKT7_9TELE</name>
<evidence type="ECO:0000256" key="1">
    <source>
        <dbReference type="ARBA" id="ARBA00009809"/>
    </source>
</evidence>
<dbReference type="STRING" id="623744.A0A553QKT7"/>
<keyword evidence="2" id="KW-0378">Hydrolase</keyword>
<sequence length="652" mass="73707">MAVFAIRKNHRRRYVILFLSLGCFVLYRHFRSPSAKLQINRSLGLTSNSSQFTLGGKPFRIMGGSLHYFRLPRAYWRDRMEKLKACGLNTLTVDVPWALHQPEKGEFRFHGCFDIETREPPTLRSHVVYRLFSSADYMAKEGHSLRVEGLDKQSVLMAFLQLASELHLWVILRPGPFIGSDLDLGGLPSWLLRDPEMKLRSTYPGFLAAVNTYFDKLIPKMLPFQFKKGGPIIAVQVENRYGSYAEDGNYMMYIKEALVDRGITEALLTADEHNGLKHGGVKGALMTFNLQKIKADEISYLEMIQPSSPVLVTELWTGRGDGWGGLHHTFPVEDLVAVVRELLRRGLSINLYMFSGGTNFGFMGGASDTPTYKSLVTSYDYDAPLSEGGDYTPKFHLFRDLLSNFNNEILPDMPPLHRKEEYEAVFLYQHLSLWDALPFTHEPFRSQLPVNMENLPVNNGNGQGYGYTLYETTISTGGSLKSEGHVKDRALVFVNRTFIGSFYDRNVELAVPDEKIAHVGIVGDILLNHTPLRDFTIYSLDMSPAFIDGLYQAQWKTVQNTPSFPSFFQGRLFVNGYPSDTFMKLPNWSKGVVFVNGQNIGRYWDTGPQQALYLPGPVLNSGINQVTVFEEAEADLKIQFEDSPDLGMTVDI</sequence>
<dbReference type="InterPro" id="IPR008979">
    <property type="entry name" value="Galactose-bd-like_sf"/>
</dbReference>
<dbReference type="Proteomes" id="UP000316079">
    <property type="component" value="Unassembled WGS sequence"/>
</dbReference>
<dbReference type="SUPFAM" id="SSF51445">
    <property type="entry name" value="(Trans)glycosidases"/>
    <property type="match status" value="2"/>
</dbReference>
<dbReference type="InterPro" id="IPR017853">
    <property type="entry name" value="GH"/>
</dbReference>
<dbReference type="Gene3D" id="3.20.20.80">
    <property type="entry name" value="Glycosidases"/>
    <property type="match status" value="1"/>
</dbReference>
<keyword evidence="3" id="KW-0326">Glycosidase</keyword>
<reference evidence="7 8" key="1">
    <citation type="journal article" date="2019" name="Sci. Data">
        <title>Hybrid genome assembly and annotation of Danionella translucida.</title>
        <authorList>
            <person name="Kadobianskyi M."/>
            <person name="Schulze L."/>
            <person name="Schuelke M."/>
            <person name="Judkewitz B."/>
        </authorList>
    </citation>
    <scope>NUCLEOTIDE SEQUENCE [LARGE SCALE GENOMIC DNA]</scope>
    <source>
        <strain evidence="7 8">Bolton</strain>
    </source>
</reference>
<feature type="domain" description="Glycoside hydrolase 35 catalytic" evidence="5">
    <location>
        <begin position="51"/>
        <end position="116"/>
    </location>
</feature>
<evidence type="ECO:0000256" key="3">
    <source>
        <dbReference type="ARBA" id="ARBA00023295"/>
    </source>
</evidence>
<evidence type="ECO:0000259" key="5">
    <source>
        <dbReference type="Pfam" id="PF01301"/>
    </source>
</evidence>
<evidence type="ECO:0000256" key="4">
    <source>
        <dbReference type="RuleBase" id="RU003679"/>
    </source>
</evidence>
<evidence type="ECO:0000313" key="7">
    <source>
        <dbReference type="EMBL" id="TRY90605.1"/>
    </source>
</evidence>
<dbReference type="Gene3D" id="2.60.120.260">
    <property type="entry name" value="Galactose-binding domain-like"/>
    <property type="match status" value="2"/>
</dbReference>
<accession>A0A553QKT7</accession>
<dbReference type="Pfam" id="PF21467">
    <property type="entry name" value="BetaGal_gal-bd"/>
    <property type="match status" value="1"/>
</dbReference>